<evidence type="ECO:0000256" key="1">
    <source>
        <dbReference type="ARBA" id="ARBA00022729"/>
    </source>
</evidence>
<keyword evidence="5" id="KW-1185">Reference proteome</keyword>
<proteinExistence type="predicted"/>
<dbReference type="EMBL" id="FOAB01000001">
    <property type="protein sequence ID" value="SEK48353.1"/>
    <property type="molecule type" value="Genomic_DNA"/>
</dbReference>
<dbReference type="Gene3D" id="2.60.120.380">
    <property type="match status" value="1"/>
</dbReference>
<dbReference type="Pfam" id="PF00652">
    <property type="entry name" value="Ricin_B_lectin"/>
    <property type="match status" value="1"/>
</dbReference>
<protein>
    <submittedName>
        <fullName evidence="4">Por secretion system C-terminal sorting domain-containing protein</fullName>
    </submittedName>
</protein>
<dbReference type="SUPFAM" id="SSF50370">
    <property type="entry name" value="Ricin B-like lectins"/>
    <property type="match status" value="1"/>
</dbReference>
<dbReference type="InterPro" id="IPR011050">
    <property type="entry name" value="Pectin_lyase_fold/virulence"/>
</dbReference>
<dbReference type="STRING" id="1038014.SAMN04487910_0629"/>
<keyword evidence="1 2" id="KW-0732">Signal</keyword>
<feature type="signal peptide" evidence="2">
    <location>
        <begin position="1"/>
        <end position="18"/>
    </location>
</feature>
<evidence type="ECO:0000259" key="3">
    <source>
        <dbReference type="SMART" id="SM00458"/>
    </source>
</evidence>
<feature type="chain" id="PRO_5011765967" evidence="2">
    <location>
        <begin position="19"/>
        <end position="835"/>
    </location>
</feature>
<dbReference type="SUPFAM" id="SSF51126">
    <property type="entry name" value="Pectin lyase-like"/>
    <property type="match status" value="1"/>
</dbReference>
<dbReference type="NCBIfam" id="TIGR04183">
    <property type="entry name" value="Por_Secre_tail"/>
    <property type="match status" value="1"/>
</dbReference>
<dbReference type="RefSeq" id="WP_170836988.1">
    <property type="nucleotide sequence ID" value="NZ_FOAB01000001.1"/>
</dbReference>
<organism evidence="4 5">
    <name type="scientific">Aquimarina amphilecti</name>
    <dbReference type="NCBI Taxonomy" id="1038014"/>
    <lineage>
        <taxon>Bacteria</taxon>
        <taxon>Pseudomonadati</taxon>
        <taxon>Bacteroidota</taxon>
        <taxon>Flavobacteriia</taxon>
        <taxon>Flavobacteriales</taxon>
        <taxon>Flavobacteriaceae</taxon>
        <taxon>Aquimarina</taxon>
    </lineage>
</organism>
<accession>A0A1H7HDA2</accession>
<evidence type="ECO:0000256" key="2">
    <source>
        <dbReference type="SAM" id="SignalP"/>
    </source>
</evidence>
<evidence type="ECO:0000313" key="4">
    <source>
        <dbReference type="EMBL" id="SEK48353.1"/>
    </source>
</evidence>
<dbReference type="SMART" id="SM00458">
    <property type="entry name" value="RICIN"/>
    <property type="match status" value="1"/>
</dbReference>
<dbReference type="Gene3D" id="2.80.10.50">
    <property type="match status" value="1"/>
</dbReference>
<dbReference type="InterPro" id="IPR035992">
    <property type="entry name" value="Ricin_B-like_lectins"/>
</dbReference>
<dbReference type="Pfam" id="PF13229">
    <property type="entry name" value="Beta_helix"/>
    <property type="match status" value="1"/>
</dbReference>
<reference evidence="4 5" key="1">
    <citation type="submission" date="2016-10" db="EMBL/GenBank/DDBJ databases">
        <authorList>
            <person name="de Groot N.N."/>
        </authorList>
    </citation>
    <scope>NUCLEOTIDE SEQUENCE [LARGE SCALE GENOMIC DNA]</scope>
    <source>
        <strain evidence="4 5">DSM 25232</strain>
    </source>
</reference>
<sequence length="835" mass="90853">MKKILFILLVFTIGNLVSQTTVNSLQALLPYLNDSNANVKLAPGTYSITAVDVAAGDFSNPLLLFEGNNSTYDFTNVTINIDTEVLSSFGNVDVNLLQILGNNNTLKNLKLVNVGNNAPRKRAQTIVMDGSDNLLEGFHMTVRGSYPYGYGDAFGKGGGPVIGHRKHSALLVRGESNHVKNCTLIHRSYGHAIFMQAASNPIIEDCYIEGEMRSTDDMLKEEGTGSPADNVDFMTVWGYRLPSGYMMSTGEGGIRAYNAGTTFINGEIIERGTSNPTVRNCTIKHMRTGVVLAHASGNVIAENCTAIGCEQGFGLGSGTAINCKADISHGHAFKSTYDNDSWDLDIEIIPAVDPYYNGQKCIAFIGMDNSNLTLTGGDPNLPSDYRIQIGGTLDGVRFKNGNLDYQSTHNGKNNKVINNTKHPIVIASGSTGSSIETCGSVTDNGSNNSITNTNDCETQTSFTPDPNKTYYIDSPAHNLRLASNGSSEDPYTTSTQTIGDDVAWKFVNKGNGFWHIQRAAGGTKPRLRTDNSEFADMQDTSYSGTYTYYNFTQGVISDTHFLTLPDGPSGRKRLQINSEGLVRFMSSSLNGTWESFSITEVSTNNNESSTIVHITKRNATGFAIDGMGDGTNGQNVYLWSANQNNVNQQWIEIDRGNGYYSYQKMGTNYCIDGNGGGADRQNVYLWECSLNNQNQHWKKISVGGGAYKLIKRNASGYALDGGSNGANAQNIQLYDASSTSQNLQWIITPIDNIKTPEISEGNPVFMYPNPVVSTVTITGADNSIIRVYDMNGKEVWSKYVSNNNETIDLSFLSSGLYYAKVNGSRSFSTIKIVKK</sequence>
<feature type="domain" description="Ricin B lectin" evidence="3">
    <location>
        <begin position="609"/>
        <end position="748"/>
    </location>
</feature>
<evidence type="ECO:0000313" key="5">
    <source>
        <dbReference type="Proteomes" id="UP000198521"/>
    </source>
</evidence>
<dbReference type="InterPro" id="IPR039448">
    <property type="entry name" value="Beta_helix"/>
</dbReference>
<dbReference type="InterPro" id="IPR000772">
    <property type="entry name" value="Ricin_B_lectin"/>
</dbReference>
<name>A0A1H7HDA2_AQUAM</name>
<dbReference type="InterPro" id="IPR006626">
    <property type="entry name" value="PbH1"/>
</dbReference>
<gene>
    <name evidence="4" type="ORF">SAMN04487910_0629</name>
</gene>
<dbReference type="PROSITE" id="PS50231">
    <property type="entry name" value="RICIN_B_LECTIN"/>
    <property type="match status" value="1"/>
</dbReference>
<dbReference type="AlphaFoldDB" id="A0A1H7HDA2"/>
<dbReference type="CDD" id="cd00161">
    <property type="entry name" value="beta-trefoil_Ricin-like"/>
    <property type="match status" value="1"/>
</dbReference>
<dbReference type="InterPro" id="IPR026444">
    <property type="entry name" value="Secre_tail"/>
</dbReference>
<dbReference type="Proteomes" id="UP000198521">
    <property type="component" value="Unassembled WGS sequence"/>
</dbReference>
<dbReference type="SMART" id="SM00710">
    <property type="entry name" value="PbH1"/>
    <property type="match status" value="5"/>
</dbReference>
<dbReference type="Pfam" id="PF18962">
    <property type="entry name" value="Por_Secre_tail"/>
    <property type="match status" value="1"/>
</dbReference>